<dbReference type="AlphaFoldDB" id="A0A8C6ZP67"/>
<dbReference type="InterPro" id="IPR002347">
    <property type="entry name" value="SDR_fam"/>
</dbReference>
<evidence type="ECO:0000313" key="19">
    <source>
        <dbReference type="Ensembl" id="ENSNPEP00000015695.1"/>
    </source>
</evidence>
<keyword evidence="9" id="KW-0520">NAD</keyword>
<evidence type="ECO:0000256" key="3">
    <source>
        <dbReference type="ARBA" id="ARBA00004922"/>
    </source>
</evidence>
<comment type="subcellular location">
    <subcellularLocation>
        <location evidence="1">Lipid droplet</location>
    </subcellularLocation>
    <subcellularLocation>
        <location evidence="2">Secreted</location>
    </subcellularLocation>
</comment>
<comment type="catalytic activity">
    <reaction evidence="13">
        <text>a di-trans,poly-cis-dolichol + NAD(+) = a di-trans,poly-cis-dolichal + NADH + H(+)</text>
        <dbReference type="Rhea" id="RHEA:80735"/>
        <dbReference type="Rhea" id="RHEA-COMP:19495"/>
        <dbReference type="Rhea" id="RHEA-COMP:19537"/>
        <dbReference type="ChEBI" id="CHEBI:15378"/>
        <dbReference type="ChEBI" id="CHEBI:16091"/>
        <dbReference type="ChEBI" id="CHEBI:57540"/>
        <dbReference type="ChEBI" id="CHEBI:57945"/>
        <dbReference type="ChEBI" id="CHEBI:231637"/>
        <dbReference type="EC" id="1.1.1.441"/>
    </reaction>
    <physiologicalReaction direction="right-to-left" evidence="13">
        <dbReference type="Rhea" id="RHEA:80737"/>
    </physiologicalReaction>
</comment>
<evidence type="ECO:0000256" key="14">
    <source>
        <dbReference type="ARBA" id="ARBA00093201"/>
    </source>
</evidence>
<dbReference type="GO" id="GO:0005811">
    <property type="term" value="C:lipid droplet"/>
    <property type="evidence" value="ECO:0007669"/>
    <property type="project" value="UniProtKB-SubCell"/>
</dbReference>
<dbReference type="GO" id="GO:0005576">
    <property type="term" value="C:extracellular region"/>
    <property type="evidence" value="ECO:0007669"/>
    <property type="project" value="UniProtKB-SubCell"/>
</dbReference>
<dbReference type="FunFam" id="3.40.50.720:FF:000490">
    <property type="entry name" value="Dehydrogenase/reductase SDR family member on chromosome X"/>
    <property type="match status" value="1"/>
</dbReference>
<comment type="similarity">
    <text evidence="4">Belongs to the short-chain dehydrogenases/reductases (SDR) family.</text>
</comment>
<evidence type="ECO:0000256" key="7">
    <source>
        <dbReference type="ARBA" id="ARBA00022857"/>
    </source>
</evidence>
<comment type="catalytic activity">
    <reaction evidence="16">
        <text>a di-trans,poly-cis-polyprenol + NADP(+) = a di-trans,poly-cis-polyprenal + NADPH + H(+)</text>
        <dbReference type="Rhea" id="RHEA:80723"/>
        <dbReference type="Rhea" id="RHEA-COMP:19496"/>
        <dbReference type="Rhea" id="RHEA-COMP:19536"/>
        <dbReference type="ChEBI" id="CHEBI:15378"/>
        <dbReference type="ChEBI" id="CHEBI:57783"/>
        <dbReference type="ChEBI" id="CHEBI:58349"/>
        <dbReference type="ChEBI" id="CHEBI:67132"/>
        <dbReference type="ChEBI" id="CHEBI:231623"/>
        <dbReference type="EC" id="1.1.1.441"/>
    </reaction>
    <physiologicalReaction direction="left-to-right" evidence="16">
        <dbReference type="Rhea" id="RHEA:80724"/>
    </physiologicalReaction>
</comment>
<evidence type="ECO:0000313" key="20">
    <source>
        <dbReference type="Proteomes" id="UP000694420"/>
    </source>
</evidence>
<evidence type="ECO:0000256" key="18">
    <source>
        <dbReference type="SAM" id="MobiDB-lite"/>
    </source>
</evidence>
<dbReference type="GO" id="GO:0016491">
    <property type="term" value="F:oxidoreductase activity"/>
    <property type="evidence" value="ECO:0007669"/>
    <property type="project" value="UniProtKB-KW"/>
</dbReference>
<evidence type="ECO:0000256" key="5">
    <source>
        <dbReference type="ARBA" id="ARBA00022525"/>
    </source>
</evidence>
<keyword evidence="8" id="KW-0560">Oxidoreductase</keyword>
<dbReference type="CDD" id="cd05327">
    <property type="entry name" value="retinol-DH_like_SDR_c_like"/>
    <property type="match status" value="1"/>
</dbReference>
<evidence type="ECO:0000256" key="1">
    <source>
        <dbReference type="ARBA" id="ARBA00004502"/>
    </source>
</evidence>
<dbReference type="PANTHER" id="PTHR24320:SF264">
    <property type="entry name" value="DEHYDROGENASE_REDUCTASE SDR FAMILY MEMBER ON CHROMOSOME X"/>
    <property type="match status" value="1"/>
</dbReference>
<comment type="function">
    <text evidence="10">Oxidoreductase that plays a key role in early steps of protein N-linked glycosylation by mediating two non-consecutive steps in dolichol biosynthesis. Acts both as a NAD(+)-dependent dehydrogenase and as a NADPH-dependent reductase during the conversion of polyprenol into dolichol. First catalyzes the NAD(+)-dependent dehydrogenation of polyprenol into polyprenal; polyprenal is then reduced into dolichal by SRD5A3. It then catalyzes the NADPH-dependent reduction of dolichal into dolichol. May also acts as a positive regulator of starvation-induced autophagy.</text>
</comment>
<keyword evidence="20" id="KW-1185">Reference proteome</keyword>
<organism evidence="19 20">
    <name type="scientific">Nothoprocta perdicaria</name>
    <name type="common">Chilean tinamou</name>
    <name type="synonym">Crypturus perdicarius</name>
    <dbReference type="NCBI Taxonomy" id="30464"/>
    <lineage>
        <taxon>Eukaryota</taxon>
        <taxon>Metazoa</taxon>
        <taxon>Chordata</taxon>
        <taxon>Craniata</taxon>
        <taxon>Vertebrata</taxon>
        <taxon>Euteleostomi</taxon>
        <taxon>Archelosauria</taxon>
        <taxon>Archosauria</taxon>
        <taxon>Dinosauria</taxon>
        <taxon>Saurischia</taxon>
        <taxon>Theropoda</taxon>
        <taxon>Coelurosauria</taxon>
        <taxon>Aves</taxon>
        <taxon>Palaeognathae</taxon>
        <taxon>Tinamiformes</taxon>
        <taxon>Tinamidae</taxon>
        <taxon>Nothoprocta</taxon>
    </lineage>
</organism>
<evidence type="ECO:0000256" key="11">
    <source>
        <dbReference type="ARBA" id="ARBA00074632"/>
    </source>
</evidence>
<reference evidence="19" key="2">
    <citation type="submission" date="2025-09" db="UniProtKB">
        <authorList>
            <consortium name="Ensembl"/>
        </authorList>
    </citation>
    <scope>IDENTIFICATION</scope>
</reference>
<keyword evidence="6" id="KW-0551">Lipid droplet</keyword>
<dbReference type="GO" id="GO:0010508">
    <property type="term" value="P:positive regulation of autophagy"/>
    <property type="evidence" value="ECO:0007669"/>
    <property type="project" value="TreeGrafter"/>
</dbReference>
<dbReference type="Proteomes" id="UP000694420">
    <property type="component" value="Unplaced"/>
</dbReference>
<comment type="catalytic activity">
    <reaction evidence="15">
        <text>a di-trans,poly-cis-dolichol + NADP(+) = a di-trans,poly-cis-dolichal + NADPH + H(+)</text>
        <dbReference type="Rhea" id="RHEA:80731"/>
        <dbReference type="Rhea" id="RHEA-COMP:19495"/>
        <dbReference type="Rhea" id="RHEA-COMP:19537"/>
        <dbReference type="ChEBI" id="CHEBI:15378"/>
        <dbReference type="ChEBI" id="CHEBI:16091"/>
        <dbReference type="ChEBI" id="CHEBI:57783"/>
        <dbReference type="ChEBI" id="CHEBI:58349"/>
        <dbReference type="ChEBI" id="CHEBI:231637"/>
        <dbReference type="EC" id="1.1.1.441"/>
    </reaction>
    <physiologicalReaction direction="right-to-left" evidence="15">
        <dbReference type="Rhea" id="RHEA:80733"/>
    </physiologicalReaction>
</comment>
<dbReference type="EC" id="1.1.1.441" evidence="17"/>
<evidence type="ECO:0000256" key="2">
    <source>
        <dbReference type="ARBA" id="ARBA00004613"/>
    </source>
</evidence>
<evidence type="ECO:0000256" key="4">
    <source>
        <dbReference type="ARBA" id="ARBA00006484"/>
    </source>
</evidence>
<evidence type="ECO:0000256" key="13">
    <source>
        <dbReference type="ARBA" id="ARBA00093184"/>
    </source>
</evidence>
<keyword evidence="5" id="KW-0964">Secreted</keyword>
<evidence type="ECO:0000256" key="10">
    <source>
        <dbReference type="ARBA" id="ARBA00057816"/>
    </source>
</evidence>
<dbReference type="Gene3D" id="3.40.50.720">
    <property type="entry name" value="NAD(P)-binding Rossmann-like Domain"/>
    <property type="match status" value="1"/>
</dbReference>
<dbReference type="Pfam" id="PF00106">
    <property type="entry name" value="adh_short"/>
    <property type="match status" value="2"/>
</dbReference>
<reference evidence="19" key="1">
    <citation type="submission" date="2025-08" db="UniProtKB">
        <authorList>
            <consortium name="Ensembl"/>
        </authorList>
    </citation>
    <scope>IDENTIFICATION</scope>
</reference>
<evidence type="ECO:0000256" key="16">
    <source>
        <dbReference type="ARBA" id="ARBA00093253"/>
    </source>
</evidence>
<name>A0A8C6ZP67_NOTPE</name>
<sequence length="346" mass="38073">DVSDAAGRGRPPVLALGVGPRAAQAAARSRPGAAEEQPAPHVAIVTGGAKGIGYQTAKHLARLGMHVIIAGNSESEGQEAVRKIKEETLTGKVCFCIIVNDLTLFCIFSSSFAVEFLYCDLASMKSIRQFVQQFRAKNCPLHVLVNNAGVMLVPERKTEDGFEEHFGLNYLGHFLLTNLLLDTLKQSGTHSHNARIITVSSATHYVGKLHLDDLQSRCSYSPHGAYAQSKLALVLFTYRLQHLLTANGSHVTANVVDPGVVNTELYKHVFWVIKLVKWMTAWLFFKTPEEGASTSIYAAVSPEMEGVGACYLYNEERTKSADVTYDEELQRRLWTESCKMLVTLTV</sequence>
<evidence type="ECO:0000256" key="17">
    <source>
        <dbReference type="ARBA" id="ARBA00093592"/>
    </source>
</evidence>
<accession>A0A8C6ZP67</accession>
<evidence type="ECO:0000256" key="12">
    <source>
        <dbReference type="ARBA" id="ARBA00082366"/>
    </source>
</evidence>
<comment type="catalytic activity">
    <reaction evidence="14">
        <text>a di-trans,poly-cis-polyprenol + NAD(+) = a di-trans,poly-cis-polyprenal + NADH + H(+)</text>
        <dbReference type="Rhea" id="RHEA:80719"/>
        <dbReference type="Rhea" id="RHEA-COMP:19496"/>
        <dbReference type="Rhea" id="RHEA-COMP:19536"/>
        <dbReference type="ChEBI" id="CHEBI:15378"/>
        <dbReference type="ChEBI" id="CHEBI:57540"/>
        <dbReference type="ChEBI" id="CHEBI:57945"/>
        <dbReference type="ChEBI" id="CHEBI:67132"/>
        <dbReference type="ChEBI" id="CHEBI:231623"/>
        <dbReference type="EC" id="1.1.1.441"/>
    </reaction>
    <physiologicalReaction direction="left-to-right" evidence="14">
        <dbReference type="Rhea" id="RHEA:80720"/>
    </physiologicalReaction>
</comment>
<dbReference type="PRINTS" id="PR00081">
    <property type="entry name" value="GDHRDH"/>
</dbReference>
<comment type="pathway">
    <text evidence="3">Protein modification; protein glycosylation.</text>
</comment>
<evidence type="ECO:0000256" key="6">
    <source>
        <dbReference type="ARBA" id="ARBA00022677"/>
    </source>
</evidence>
<keyword evidence="7" id="KW-0521">NADP</keyword>
<proteinExistence type="inferred from homology"/>
<dbReference type="InterPro" id="IPR036291">
    <property type="entry name" value="NAD(P)-bd_dom_sf"/>
</dbReference>
<evidence type="ECO:0000256" key="8">
    <source>
        <dbReference type="ARBA" id="ARBA00023002"/>
    </source>
</evidence>
<dbReference type="PANTHER" id="PTHR24320">
    <property type="entry name" value="RETINOL DEHYDROGENASE"/>
    <property type="match status" value="1"/>
</dbReference>
<dbReference type="Ensembl" id="ENSNPET00000016085.1">
    <property type="protein sequence ID" value="ENSNPEP00000015695.1"/>
    <property type="gene ID" value="ENSNPEG00000011705.1"/>
</dbReference>
<evidence type="ECO:0000256" key="15">
    <source>
        <dbReference type="ARBA" id="ARBA00093233"/>
    </source>
</evidence>
<evidence type="ECO:0000256" key="9">
    <source>
        <dbReference type="ARBA" id="ARBA00023027"/>
    </source>
</evidence>
<dbReference type="SUPFAM" id="SSF51735">
    <property type="entry name" value="NAD(P)-binding Rossmann-fold domains"/>
    <property type="match status" value="1"/>
</dbReference>
<protein>
    <recommendedName>
        <fullName evidence="11">Polyprenol dehydrogenase</fullName>
        <ecNumber evidence="17">1.1.1.441</ecNumber>
    </recommendedName>
    <alternativeName>
        <fullName evidence="12">Dolichal reductase</fullName>
    </alternativeName>
</protein>
<feature type="region of interest" description="Disordered" evidence="18">
    <location>
        <begin position="1"/>
        <end position="21"/>
    </location>
</feature>